<organism evidence="2 3">
    <name type="scientific">Streptacidiphilus jiangxiensis</name>
    <dbReference type="NCBI Taxonomy" id="235985"/>
    <lineage>
        <taxon>Bacteria</taxon>
        <taxon>Bacillati</taxon>
        <taxon>Actinomycetota</taxon>
        <taxon>Actinomycetes</taxon>
        <taxon>Kitasatosporales</taxon>
        <taxon>Streptomycetaceae</taxon>
        <taxon>Streptacidiphilus</taxon>
    </lineage>
</organism>
<gene>
    <name evidence="2" type="ORF">SAMN05414137_108155</name>
</gene>
<keyword evidence="3" id="KW-1185">Reference proteome</keyword>
<dbReference type="EMBL" id="FOAZ01000008">
    <property type="protein sequence ID" value="SEL39903.1"/>
    <property type="molecule type" value="Genomic_DNA"/>
</dbReference>
<proteinExistence type="predicted"/>
<evidence type="ECO:0000313" key="2">
    <source>
        <dbReference type="EMBL" id="SEL39903.1"/>
    </source>
</evidence>
<dbReference type="OrthoDB" id="3852554at2"/>
<dbReference type="Gene3D" id="3.40.50.1820">
    <property type="entry name" value="alpha/beta hydrolase"/>
    <property type="match status" value="1"/>
</dbReference>
<reference evidence="3" key="1">
    <citation type="submission" date="2016-10" db="EMBL/GenBank/DDBJ databases">
        <authorList>
            <person name="Varghese N."/>
        </authorList>
    </citation>
    <scope>NUCLEOTIDE SEQUENCE [LARGE SCALE GENOMIC DNA]</scope>
    <source>
        <strain evidence="3">DSM 45096 / BCRC 16803 / CGMCC 4.1857 / CIP 109030 / JCM 12277 / KCTC 19219 / NBRC 100920 / 33214</strain>
    </source>
</reference>
<dbReference type="eggNOG" id="COG0627">
    <property type="taxonomic scope" value="Bacteria"/>
</dbReference>
<dbReference type="RefSeq" id="WP_143094397.1">
    <property type="nucleotide sequence ID" value="NZ_FOAZ01000008.1"/>
</dbReference>
<protein>
    <submittedName>
        <fullName evidence="2">Uncharacterized protein</fullName>
    </submittedName>
</protein>
<evidence type="ECO:0000256" key="1">
    <source>
        <dbReference type="SAM" id="Phobius"/>
    </source>
</evidence>
<dbReference type="Proteomes" id="UP000183015">
    <property type="component" value="Unassembled WGS sequence"/>
</dbReference>
<dbReference type="InterPro" id="IPR029058">
    <property type="entry name" value="AB_hydrolase_fold"/>
</dbReference>
<name>A0A1H7PW00_STRJI</name>
<keyword evidence="1" id="KW-1133">Transmembrane helix</keyword>
<evidence type="ECO:0000313" key="3">
    <source>
        <dbReference type="Proteomes" id="UP000183015"/>
    </source>
</evidence>
<sequence>MTLWWSAALIAAGATVGVGLAGSALGAWREERAGRVYELTPRYLRVAGRALVAALALVAAAVGGVVAAFGDGGRGPAPAVAAVAAAGRVPAPAAARPDSDRAHKAAPAPLTLVGQPQGGRLYQGTVPGVAGQVRIWVPSQYAAHTAATSAALQAVVVRAPEGELAEVWEGLAGAVVAGHANPFVAVAPADPCAVAADDAALRRAVAAQFRVASRPRSWAELGVDAGSACAVSAELAHPDAYAGAAALGGALPHPAAGGPSGVRLLLAQAHRDTAAQAEAGRLRAALQGVPDTAVRLSSVVRDATAGRERFRLVRLAADYVTEEFAAAARR</sequence>
<accession>A0A1H7PW00</accession>
<keyword evidence="1" id="KW-0812">Transmembrane</keyword>
<dbReference type="AlphaFoldDB" id="A0A1H7PW00"/>
<dbReference type="SUPFAM" id="SSF53474">
    <property type="entry name" value="alpha/beta-Hydrolases"/>
    <property type="match status" value="1"/>
</dbReference>
<dbReference type="STRING" id="235985.SAMN05414137_108155"/>
<keyword evidence="1" id="KW-0472">Membrane</keyword>
<feature type="transmembrane region" description="Helical" evidence="1">
    <location>
        <begin position="50"/>
        <end position="69"/>
    </location>
</feature>